<comment type="caution">
    <text evidence="1">The sequence shown here is derived from an EMBL/GenBank/DDBJ whole genome shotgun (WGS) entry which is preliminary data.</text>
</comment>
<sequence>MQFRVAAAWRRRAAQQAGGGGRRKRMAVVRLGGGGGGDGDGGGRKRRLLGALRLRLRLRLRWPWLAAVYRRALRRLRASYEQALRELVEGTALVGALHAPAGVDCARAASFGPMATVGF</sequence>
<evidence type="ECO:0000313" key="2">
    <source>
        <dbReference type="Proteomes" id="UP000823388"/>
    </source>
</evidence>
<dbReference type="PANTHER" id="PTHR34788:SF11">
    <property type="entry name" value="OS06G0199700 PROTEIN"/>
    <property type="match status" value="1"/>
</dbReference>
<protein>
    <submittedName>
        <fullName evidence="1">Uncharacterized protein</fullName>
    </submittedName>
</protein>
<name>A0A8T0TMA8_PANVG</name>
<dbReference type="PANTHER" id="PTHR34788">
    <property type="entry name" value="F15I1.22"/>
    <property type="match status" value="1"/>
</dbReference>
<keyword evidence="2" id="KW-1185">Reference proteome</keyword>
<proteinExistence type="predicted"/>
<dbReference type="EMBL" id="CM029043">
    <property type="protein sequence ID" value="KAG2610143.1"/>
    <property type="molecule type" value="Genomic_DNA"/>
</dbReference>
<evidence type="ECO:0000313" key="1">
    <source>
        <dbReference type="EMBL" id="KAG2610143.1"/>
    </source>
</evidence>
<dbReference type="Proteomes" id="UP000823388">
    <property type="component" value="Chromosome 4K"/>
</dbReference>
<accession>A0A8T0TMA8</accession>
<gene>
    <name evidence="1" type="ORF">PVAP13_4KG200500</name>
</gene>
<reference evidence="1" key="1">
    <citation type="submission" date="2020-05" db="EMBL/GenBank/DDBJ databases">
        <title>WGS assembly of Panicum virgatum.</title>
        <authorList>
            <person name="Lovell J.T."/>
            <person name="Jenkins J."/>
            <person name="Shu S."/>
            <person name="Juenger T.E."/>
            <person name="Schmutz J."/>
        </authorList>
    </citation>
    <scope>NUCLEOTIDE SEQUENCE</scope>
    <source>
        <strain evidence="1">AP13</strain>
    </source>
</reference>
<organism evidence="1 2">
    <name type="scientific">Panicum virgatum</name>
    <name type="common">Blackwell switchgrass</name>
    <dbReference type="NCBI Taxonomy" id="38727"/>
    <lineage>
        <taxon>Eukaryota</taxon>
        <taxon>Viridiplantae</taxon>
        <taxon>Streptophyta</taxon>
        <taxon>Embryophyta</taxon>
        <taxon>Tracheophyta</taxon>
        <taxon>Spermatophyta</taxon>
        <taxon>Magnoliopsida</taxon>
        <taxon>Liliopsida</taxon>
        <taxon>Poales</taxon>
        <taxon>Poaceae</taxon>
        <taxon>PACMAD clade</taxon>
        <taxon>Panicoideae</taxon>
        <taxon>Panicodae</taxon>
        <taxon>Paniceae</taxon>
        <taxon>Panicinae</taxon>
        <taxon>Panicum</taxon>
        <taxon>Panicum sect. Hiantes</taxon>
    </lineage>
</organism>
<dbReference type="AlphaFoldDB" id="A0A8T0TMA8"/>